<evidence type="ECO:0000313" key="5">
    <source>
        <dbReference type="EMBL" id="SUI77580.1"/>
    </source>
</evidence>
<dbReference type="Proteomes" id="UP000245399">
    <property type="component" value="Chromosome"/>
</dbReference>
<keyword evidence="2" id="KW-0175">Coiled coil</keyword>
<evidence type="ECO:0000256" key="2">
    <source>
        <dbReference type="SAM" id="Coils"/>
    </source>
</evidence>
<sequence length="80" mass="9240">MDMANNNVTKKTVNVTIDRDLFQRAKSLGVNVSSVLTDALSVRVRDIEIQQWREQNRAALEELNRITEENGLLSDEYRTF</sequence>
<dbReference type="EMBL" id="CP029449">
    <property type="protein sequence ID" value="AWL67424.1"/>
    <property type="molecule type" value="Genomic_DNA"/>
</dbReference>
<proteinExistence type="predicted"/>
<evidence type="ECO:0000313" key="8">
    <source>
        <dbReference type="Proteomes" id="UP000443014"/>
    </source>
</evidence>
<evidence type="ECO:0000313" key="4">
    <source>
        <dbReference type="EMBL" id="MVF02253.1"/>
    </source>
</evidence>
<evidence type="ECO:0000313" key="6">
    <source>
        <dbReference type="Proteomes" id="UP000245399"/>
    </source>
</evidence>
<reference evidence="3 6" key="1">
    <citation type="submission" date="2018-05" db="EMBL/GenBank/DDBJ databases">
        <title>Klebsiella quasipneumonaiae provides a window into carbapenemase gene transfer, plasmid rearrangements and nosocomial acquisition from the hospital environment.</title>
        <authorList>
            <person name="Mathers A.J."/>
            <person name="Vegesana K."/>
            <person name="Stoesser N."/>
            <person name="Crook D."/>
            <person name="Vaughan A."/>
            <person name="Barry K."/>
            <person name="Parikh H."/>
            <person name="Sebra R."/>
            <person name="Kotay S."/>
            <person name="Walker A.S."/>
            <person name="Sheppard A.E."/>
        </authorList>
    </citation>
    <scope>NUCLEOTIDE SEQUENCE [LARGE SCALE GENOMIC DNA]</scope>
    <source>
        <strain evidence="3 6">CAV1761</strain>
    </source>
</reference>
<protein>
    <submittedName>
        <fullName evidence="3">Antitoxin</fullName>
    </submittedName>
    <submittedName>
        <fullName evidence="5">Plasmid maintenance protein CcdA</fullName>
    </submittedName>
</protein>
<dbReference type="EMBL" id="WNKC01000001">
    <property type="protein sequence ID" value="MVF02253.1"/>
    <property type="molecule type" value="Genomic_DNA"/>
</dbReference>
<dbReference type="Pfam" id="PF07362">
    <property type="entry name" value="CcdA"/>
    <property type="match status" value="1"/>
</dbReference>
<dbReference type="Proteomes" id="UP000443014">
    <property type="component" value="Unassembled WGS sequence"/>
</dbReference>
<organism evidence="5 7">
    <name type="scientific">Serratia marcescens</name>
    <dbReference type="NCBI Taxonomy" id="615"/>
    <lineage>
        <taxon>Bacteria</taxon>
        <taxon>Pseudomonadati</taxon>
        <taxon>Pseudomonadota</taxon>
        <taxon>Gammaproteobacteria</taxon>
        <taxon>Enterobacterales</taxon>
        <taxon>Yersiniaceae</taxon>
        <taxon>Serratia</taxon>
    </lineage>
</organism>
<name>A0A2K2IQU0_SERMA</name>
<dbReference type="AlphaFoldDB" id="A0A2K2IQU0"/>
<dbReference type="InterPro" id="IPR009956">
    <property type="entry name" value="Post-segregation_anti-tox_CcdA"/>
</dbReference>
<reference evidence="5 7" key="2">
    <citation type="submission" date="2018-06" db="EMBL/GenBank/DDBJ databases">
        <authorList>
            <consortium name="Pathogen Informatics"/>
            <person name="Doyle S."/>
        </authorList>
    </citation>
    <scope>NUCLEOTIDE SEQUENCE [LARGE SCALE GENOMIC DNA]</scope>
    <source>
        <strain evidence="5 7">NCTC10211</strain>
    </source>
</reference>
<gene>
    <name evidence="5" type="primary">ccdA</name>
    <name evidence="3" type="ORF">DKC05_06940</name>
    <name evidence="4" type="ORF">GMA22_03120</name>
    <name evidence="5" type="ORF">NCTC10211_04945</name>
</gene>
<evidence type="ECO:0000313" key="7">
    <source>
        <dbReference type="Proteomes" id="UP000254765"/>
    </source>
</evidence>
<evidence type="ECO:0000256" key="1">
    <source>
        <dbReference type="ARBA" id="ARBA00022649"/>
    </source>
</evidence>
<evidence type="ECO:0000313" key="3">
    <source>
        <dbReference type="EMBL" id="AWL67424.1"/>
    </source>
</evidence>
<keyword evidence="1" id="KW-1277">Toxin-antitoxin system</keyword>
<dbReference type="Proteomes" id="UP000254765">
    <property type="component" value="Unassembled WGS sequence"/>
</dbReference>
<accession>A0A2K2IQU0</accession>
<reference evidence="4 8" key="3">
    <citation type="submission" date="2019-11" db="EMBL/GenBank/DDBJ databases">
        <title>Whole genome sequence of a plant growth promoting strain Serratia marcescens BTL07 isolated from the rhizoplane of Chili (Capsicum annuum).</title>
        <authorList>
            <person name="Dutta S."/>
            <person name="Khatun A."/>
            <person name="Gupta D.R."/>
            <person name="Surovy M.Z."/>
            <person name="Rahman M.M."/>
            <person name="Mahmud N.U."/>
            <person name="Emes R."/>
            <person name="Warry A."/>
            <person name="West H."/>
            <person name="Clarke M.L."/>
            <person name="Islam M.T."/>
        </authorList>
    </citation>
    <scope>NUCLEOTIDE SEQUENCE [LARGE SCALE GENOMIC DNA]</scope>
    <source>
        <strain evidence="4 8">BTL07</strain>
    </source>
</reference>
<dbReference type="RefSeq" id="WP_078061989.1">
    <property type="nucleotide sequence ID" value="NZ_ABLCUZ020000003.1"/>
</dbReference>
<feature type="coiled-coil region" evidence="2">
    <location>
        <begin position="49"/>
        <end position="76"/>
    </location>
</feature>
<dbReference type="OrthoDB" id="7219749at2"/>
<dbReference type="EMBL" id="UGYK01000002">
    <property type="protein sequence ID" value="SUI77580.1"/>
    <property type="molecule type" value="Genomic_DNA"/>
</dbReference>